<dbReference type="EMBL" id="BAABDM010000002">
    <property type="protein sequence ID" value="GAA4092124.1"/>
    <property type="molecule type" value="Genomic_DNA"/>
</dbReference>
<dbReference type="InterPro" id="IPR011008">
    <property type="entry name" value="Dimeric_a/b-barrel"/>
</dbReference>
<evidence type="ECO:0000256" key="6">
    <source>
        <dbReference type="ARBA" id="ARBA00025737"/>
    </source>
</evidence>
<proteinExistence type="inferred from homology"/>
<evidence type="ECO:0000256" key="2">
    <source>
        <dbReference type="ARBA" id="ARBA00022559"/>
    </source>
</evidence>
<evidence type="ECO:0000256" key="3">
    <source>
        <dbReference type="ARBA" id="ARBA00022723"/>
    </source>
</evidence>
<evidence type="ECO:0000259" key="8">
    <source>
        <dbReference type="Pfam" id="PF20628"/>
    </source>
</evidence>
<dbReference type="GO" id="GO:0004601">
    <property type="term" value="F:peroxidase activity"/>
    <property type="evidence" value="ECO:0007669"/>
    <property type="project" value="UniProtKB-KW"/>
</dbReference>
<evidence type="ECO:0000256" key="4">
    <source>
        <dbReference type="ARBA" id="ARBA00023002"/>
    </source>
</evidence>
<dbReference type="NCBIfam" id="TIGR01413">
    <property type="entry name" value="Dyp_perox_fam"/>
    <property type="match status" value="1"/>
</dbReference>
<evidence type="ECO:0000259" key="7">
    <source>
        <dbReference type="Pfam" id="PF04261"/>
    </source>
</evidence>
<protein>
    <submittedName>
        <fullName evidence="9">Dyp-type peroxidase</fullName>
    </submittedName>
</protein>
<dbReference type="PROSITE" id="PS51404">
    <property type="entry name" value="DYP_PEROXIDASE"/>
    <property type="match status" value="1"/>
</dbReference>
<dbReference type="InterPro" id="IPR048327">
    <property type="entry name" value="Dyp_perox_N"/>
</dbReference>
<dbReference type="PANTHER" id="PTHR30521:SF0">
    <property type="entry name" value="DYP-TYPE PEROXIDASE FAMILY PROTEIN"/>
    <property type="match status" value="1"/>
</dbReference>
<reference evidence="10" key="1">
    <citation type="journal article" date="2019" name="Int. J. Syst. Evol. Microbiol.">
        <title>The Global Catalogue of Microorganisms (GCM) 10K type strain sequencing project: providing services to taxonomists for standard genome sequencing and annotation.</title>
        <authorList>
            <consortium name="The Broad Institute Genomics Platform"/>
            <consortium name="The Broad Institute Genome Sequencing Center for Infectious Disease"/>
            <person name="Wu L."/>
            <person name="Ma J."/>
        </authorList>
    </citation>
    <scope>NUCLEOTIDE SEQUENCE [LARGE SCALE GENOMIC DNA]</scope>
    <source>
        <strain evidence="10">JCM 17304</strain>
    </source>
</reference>
<feature type="domain" description="Dyp-type peroxidase N-terminal" evidence="7">
    <location>
        <begin position="51"/>
        <end position="127"/>
    </location>
</feature>
<gene>
    <name evidence="9" type="ORF">GCM10022414_14500</name>
</gene>
<dbReference type="PANTHER" id="PTHR30521">
    <property type="entry name" value="DEFERROCHELATASE/PEROXIDASE"/>
    <property type="match status" value="1"/>
</dbReference>
<comment type="similarity">
    <text evidence="6">Belongs to the DyP-type peroxidase family.</text>
</comment>
<comment type="caution">
    <text evidence="9">The sequence shown here is derived from an EMBL/GenBank/DDBJ whole genome shotgun (WGS) entry which is preliminary data.</text>
</comment>
<evidence type="ECO:0000313" key="10">
    <source>
        <dbReference type="Proteomes" id="UP001500392"/>
    </source>
</evidence>
<evidence type="ECO:0000313" key="9">
    <source>
        <dbReference type="EMBL" id="GAA4092124.1"/>
    </source>
</evidence>
<dbReference type="Pfam" id="PF04261">
    <property type="entry name" value="Dyp_perox_N"/>
    <property type="match status" value="1"/>
</dbReference>
<dbReference type="InterPro" id="IPR048328">
    <property type="entry name" value="Dyp_perox_C"/>
</dbReference>
<keyword evidence="4" id="KW-0560">Oxidoreductase</keyword>
<dbReference type="InterPro" id="IPR006314">
    <property type="entry name" value="Dyp_peroxidase"/>
</dbReference>
<name>A0ABP7WM89_9GAMM</name>
<organism evidence="9 10">
    <name type="scientific">Zhongshania borealis</name>
    <dbReference type="NCBI Taxonomy" id="889488"/>
    <lineage>
        <taxon>Bacteria</taxon>
        <taxon>Pseudomonadati</taxon>
        <taxon>Pseudomonadota</taxon>
        <taxon>Gammaproteobacteria</taxon>
        <taxon>Cellvibrionales</taxon>
        <taxon>Spongiibacteraceae</taxon>
        <taxon>Zhongshania</taxon>
    </lineage>
</organism>
<keyword evidence="3" id="KW-0479">Metal-binding</keyword>
<dbReference type="SUPFAM" id="SSF54909">
    <property type="entry name" value="Dimeric alpha+beta barrel"/>
    <property type="match status" value="1"/>
</dbReference>
<keyword evidence="5" id="KW-0408">Iron</keyword>
<evidence type="ECO:0000256" key="5">
    <source>
        <dbReference type="ARBA" id="ARBA00023004"/>
    </source>
</evidence>
<feature type="domain" description="Dyp-type peroxidase C-terminal" evidence="8">
    <location>
        <begin position="133"/>
        <end position="291"/>
    </location>
</feature>
<sequence length="299" mass="32321">MVEPQAGIFVEGSASHFFLEYQLIEGLSDAQLRATLASAIALPLSADVNNVWAFGADCWQRLTPDAVPHGLKSFTAIGEGHLVAPATQQSILVWLHGDNHSANFDAAMELSAALAAVATLNLEKIGFVYKDFRDLSGFIDGTENPKGRGQQVVALIPEGEAGAGGSYVMSQQWVHNLASFHALSQREQEDVIGRTKPDSIELDDARMPENSHVSRSDVKINGEAQKLYRRSVPYGGVLEHGLYFLAFSCDMQRFDHILASMFGVSGDGVHDHLTDFSTPVSGSYWFAPSAAELSVLASL</sequence>
<keyword evidence="2 9" id="KW-0575">Peroxidase</keyword>
<keyword evidence="10" id="KW-1185">Reference proteome</keyword>
<accession>A0ABP7WM89</accession>
<dbReference type="Pfam" id="PF20628">
    <property type="entry name" value="Dyp_perox_C"/>
    <property type="match status" value="1"/>
</dbReference>
<dbReference type="Proteomes" id="UP001500392">
    <property type="component" value="Unassembled WGS sequence"/>
</dbReference>
<comment type="cofactor">
    <cofactor evidence="1">
        <name>heme b</name>
        <dbReference type="ChEBI" id="CHEBI:60344"/>
    </cofactor>
</comment>
<evidence type="ECO:0000256" key="1">
    <source>
        <dbReference type="ARBA" id="ARBA00001970"/>
    </source>
</evidence>
<dbReference type="RefSeq" id="WP_344934067.1">
    <property type="nucleotide sequence ID" value="NZ_BAABDM010000002.1"/>
</dbReference>